<gene>
    <name evidence="1" type="ORF">VSS37_13080</name>
</gene>
<dbReference type="RefSeq" id="WP_324695891.1">
    <property type="nucleotide sequence ID" value="NZ_JAYMYJ010000115.1"/>
</dbReference>
<dbReference type="Proteomes" id="UP001308005">
    <property type="component" value="Unassembled WGS sequence"/>
</dbReference>
<dbReference type="PANTHER" id="PTHR36558">
    <property type="entry name" value="GLR1098 PROTEIN"/>
    <property type="match status" value="1"/>
</dbReference>
<comment type="caution">
    <text evidence="1">The sequence shown here is derived from an EMBL/GenBank/DDBJ whole genome shotgun (WGS) entry which is preliminary data.</text>
</comment>
<sequence>MPPLAATLKITPEQYLAAEMDAPTRSEYVLVDPRTYRVDVFRRTPQNRWELINFESADAEVEFASIHFHCPLQDIYDGVDFELT</sequence>
<dbReference type="EMBL" id="JAYMYJ010000115">
    <property type="protein sequence ID" value="MEB4591919.1"/>
    <property type="molecule type" value="Genomic_DNA"/>
</dbReference>
<name>A0ABU6D0M5_9GAMM</name>
<proteinExistence type="predicted"/>
<evidence type="ECO:0000313" key="2">
    <source>
        <dbReference type="Proteomes" id="UP001308005"/>
    </source>
</evidence>
<protein>
    <recommendedName>
        <fullName evidence="3">Restriction endonuclease domain-containing protein</fullName>
    </recommendedName>
</protein>
<evidence type="ECO:0008006" key="3">
    <source>
        <dbReference type="Google" id="ProtNLM"/>
    </source>
</evidence>
<reference evidence="2" key="1">
    <citation type="submission" date="2023-07" db="EMBL/GenBank/DDBJ databases">
        <title>The carbon used by Thiothrix.</title>
        <authorList>
            <person name="Chen L."/>
        </authorList>
    </citation>
    <scope>NUCLEOTIDE SEQUENCE [LARGE SCALE GENOMIC DNA]</scope>
</reference>
<evidence type="ECO:0000313" key="1">
    <source>
        <dbReference type="EMBL" id="MEB4591919.1"/>
    </source>
</evidence>
<organism evidence="1 2">
    <name type="scientific">Candidatus Thiothrix phosphatis</name>
    <dbReference type="NCBI Taxonomy" id="3112415"/>
    <lineage>
        <taxon>Bacteria</taxon>
        <taxon>Pseudomonadati</taxon>
        <taxon>Pseudomonadota</taxon>
        <taxon>Gammaproteobacteria</taxon>
        <taxon>Thiotrichales</taxon>
        <taxon>Thiotrichaceae</taxon>
        <taxon>Thiothrix</taxon>
    </lineage>
</organism>
<dbReference type="PANTHER" id="PTHR36558:SF1">
    <property type="entry name" value="RESTRICTION ENDONUCLEASE DOMAIN-CONTAINING PROTEIN-RELATED"/>
    <property type="match status" value="1"/>
</dbReference>
<accession>A0ABU6D0M5</accession>
<keyword evidence="2" id="KW-1185">Reference proteome</keyword>